<reference evidence="2" key="1">
    <citation type="submission" date="2016-01" db="EMBL/GenBank/DDBJ databases">
        <authorList>
            <person name="Husnik F."/>
        </authorList>
    </citation>
    <scope>NUCLEOTIDE SEQUENCE [LARGE SCALE GENOMIC DNA]</scope>
</reference>
<dbReference type="STRING" id="1778262.MHIR_DE00216"/>
<dbReference type="AlphaFoldDB" id="A0A143WUJ3"/>
<sequence>MRRLTFALPAIGSGFNPAVTASTALLILISYPQFALPFFDSPTVIHLLLITTNPFCLSDARLFPIHRLLLVILKHRRSCSVLHQCRQYWRKNLALNPMNGIEQTVLMWFYFIISRAKQAAGFGFNVACDTGETFRDRRGDGQARGYLICVWYC</sequence>
<gene>
    <name evidence="1" type="ORF">MHIR_DE00216</name>
</gene>
<dbReference type="KEGG" id="den:MHIR_DE00216"/>
<name>A0A143WUJ3_9ENTR</name>
<dbReference type="Proteomes" id="UP000095322">
    <property type="component" value="Chromosome I"/>
</dbReference>
<protein>
    <submittedName>
        <fullName evidence="1">Uncharacterized protein</fullName>
    </submittedName>
</protein>
<organism evidence="1 2">
    <name type="scientific">Candidatus Doolittlea endobia</name>
    <dbReference type="NCBI Taxonomy" id="1778262"/>
    <lineage>
        <taxon>Bacteria</taxon>
        <taxon>Pseudomonadati</taxon>
        <taxon>Pseudomonadota</taxon>
        <taxon>Gammaproteobacteria</taxon>
        <taxon>Enterobacterales</taxon>
        <taxon>Enterobacteriaceae</taxon>
        <taxon>Candidatus Doolittlea</taxon>
    </lineage>
</organism>
<evidence type="ECO:0000313" key="1">
    <source>
        <dbReference type="EMBL" id="CUX96539.1"/>
    </source>
</evidence>
<keyword evidence="2" id="KW-1185">Reference proteome</keyword>
<dbReference type="EMBL" id="LN999833">
    <property type="protein sequence ID" value="CUX96539.1"/>
    <property type="molecule type" value="Genomic_DNA"/>
</dbReference>
<accession>A0A143WUJ3</accession>
<proteinExistence type="predicted"/>
<evidence type="ECO:0000313" key="2">
    <source>
        <dbReference type="Proteomes" id="UP000095322"/>
    </source>
</evidence>